<sequence>MGRATGNIGPSLETGQERLTPDPDGDRAKGRSPGGAAPAREPPGGPRSNAAWGKGAESQGSPHGRSPPGGMASNGPLAVTARRAEVRGKGSSRRALNHSPHEPLRIKPQPEAKRDRTTLPTLPSYSPDPAPSRSRARALGPHAPA</sequence>
<reference evidence="2 3" key="1">
    <citation type="submission" date="2018-10" db="EMBL/GenBank/DDBJ databases">
        <authorList>
            <person name="Ekblom R."/>
            <person name="Jareborg N."/>
        </authorList>
    </citation>
    <scope>NUCLEOTIDE SEQUENCE [LARGE SCALE GENOMIC DNA]</scope>
    <source>
        <tissue evidence="2">Muscle</tissue>
    </source>
</reference>
<dbReference type="Proteomes" id="UP000269945">
    <property type="component" value="Unassembled WGS sequence"/>
</dbReference>
<keyword evidence="3" id="KW-1185">Reference proteome</keyword>
<evidence type="ECO:0000313" key="2">
    <source>
        <dbReference type="EMBL" id="VCX36993.1"/>
    </source>
</evidence>
<name>A0A9X9Q6T9_GULGU</name>
<feature type="compositionally biased region" description="Basic and acidic residues" evidence="1">
    <location>
        <begin position="99"/>
        <end position="117"/>
    </location>
</feature>
<organism evidence="2 3">
    <name type="scientific">Gulo gulo</name>
    <name type="common">Wolverine</name>
    <name type="synonym">Gluton</name>
    <dbReference type="NCBI Taxonomy" id="48420"/>
    <lineage>
        <taxon>Eukaryota</taxon>
        <taxon>Metazoa</taxon>
        <taxon>Chordata</taxon>
        <taxon>Craniata</taxon>
        <taxon>Vertebrata</taxon>
        <taxon>Euteleostomi</taxon>
        <taxon>Mammalia</taxon>
        <taxon>Eutheria</taxon>
        <taxon>Laurasiatheria</taxon>
        <taxon>Carnivora</taxon>
        <taxon>Caniformia</taxon>
        <taxon>Musteloidea</taxon>
        <taxon>Mustelidae</taxon>
        <taxon>Guloninae</taxon>
        <taxon>Gulo</taxon>
    </lineage>
</organism>
<feature type="compositionally biased region" description="Basic and acidic residues" evidence="1">
    <location>
        <begin position="15"/>
        <end position="29"/>
    </location>
</feature>
<feature type="region of interest" description="Disordered" evidence="1">
    <location>
        <begin position="1"/>
        <end position="145"/>
    </location>
</feature>
<gene>
    <name evidence="2" type="ORF">BN2614_LOCUS4</name>
</gene>
<dbReference type="AlphaFoldDB" id="A0A9X9Q6T9"/>
<accession>A0A9X9Q6T9</accession>
<protein>
    <submittedName>
        <fullName evidence="2">Uncharacterized protein</fullName>
    </submittedName>
</protein>
<evidence type="ECO:0000256" key="1">
    <source>
        <dbReference type="SAM" id="MobiDB-lite"/>
    </source>
</evidence>
<evidence type="ECO:0000313" key="3">
    <source>
        <dbReference type="Proteomes" id="UP000269945"/>
    </source>
</evidence>
<comment type="caution">
    <text evidence="2">The sequence shown here is derived from an EMBL/GenBank/DDBJ whole genome shotgun (WGS) entry which is preliminary data.</text>
</comment>
<proteinExistence type="predicted"/>
<dbReference type="EMBL" id="CYRY02042955">
    <property type="protein sequence ID" value="VCX36993.1"/>
    <property type="molecule type" value="Genomic_DNA"/>
</dbReference>